<gene>
    <name evidence="8" type="ORF">NBRC116591_10560</name>
</gene>
<comment type="caution">
    <text evidence="8">The sequence shown here is derived from an EMBL/GenBank/DDBJ whole genome shotgun (WGS) entry which is preliminary data.</text>
</comment>
<evidence type="ECO:0000259" key="6">
    <source>
        <dbReference type="Pfam" id="PF04542"/>
    </source>
</evidence>
<dbReference type="InterPro" id="IPR014284">
    <property type="entry name" value="RNA_pol_sigma-70_dom"/>
</dbReference>
<keyword evidence="3" id="KW-0731">Sigma factor</keyword>
<dbReference type="InterPro" id="IPR013325">
    <property type="entry name" value="RNA_pol_sigma_r2"/>
</dbReference>
<dbReference type="RefSeq" id="WP_353301944.1">
    <property type="nucleotide sequence ID" value="NZ_BAABWN010000003.1"/>
</dbReference>
<dbReference type="EMBL" id="BAABWN010000003">
    <property type="protein sequence ID" value="GAA6167246.1"/>
    <property type="molecule type" value="Genomic_DNA"/>
</dbReference>
<dbReference type="InterPro" id="IPR013249">
    <property type="entry name" value="RNA_pol_sigma70_r4_t2"/>
</dbReference>
<keyword evidence="4" id="KW-0804">Transcription</keyword>
<dbReference type="InterPro" id="IPR007627">
    <property type="entry name" value="RNA_pol_sigma70_r2"/>
</dbReference>
<dbReference type="Pfam" id="PF08281">
    <property type="entry name" value="Sigma70_r4_2"/>
    <property type="match status" value="1"/>
</dbReference>
<protein>
    <submittedName>
        <fullName evidence="8">RNA polymerase sigma factor</fullName>
    </submittedName>
</protein>
<evidence type="ECO:0000256" key="4">
    <source>
        <dbReference type="ARBA" id="ARBA00023163"/>
    </source>
</evidence>
<dbReference type="InterPro" id="IPR039425">
    <property type="entry name" value="RNA_pol_sigma-70-like"/>
</dbReference>
<dbReference type="Gene3D" id="1.10.10.10">
    <property type="entry name" value="Winged helix-like DNA-binding domain superfamily/Winged helix DNA-binding domain"/>
    <property type="match status" value="1"/>
</dbReference>
<feature type="domain" description="RNA polymerase sigma factor 70 region 4 type 2" evidence="7">
    <location>
        <begin position="115"/>
        <end position="165"/>
    </location>
</feature>
<organism evidence="8 9">
    <name type="scientific">Sessilibacter corallicola</name>
    <dbReference type="NCBI Taxonomy" id="2904075"/>
    <lineage>
        <taxon>Bacteria</taxon>
        <taxon>Pseudomonadati</taxon>
        <taxon>Pseudomonadota</taxon>
        <taxon>Gammaproteobacteria</taxon>
        <taxon>Cellvibrionales</taxon>
        <taxon>Cellvibrionaceae</taxon>
        <taxon>Sessilibacter</taxon>
    </lineage>
</organism>
<dbReference type="Proteomes" id="UP001465153">
    <property type="component" value="Unassembled WGS sequence"/>
</dbReference>
<dbReference type="CDD" id="cd06171">
    <property type="entry name" value="Sigma70_r4"/>
    <property type="match status" value="1"/>
</dbReference>
<evidence type="ECO:0000313" key="8">
    <source>
        <dbReference type="EMBL" id="GAA6167246.1"/>
    </source>
</evidence>
<dbReference type="InterPro" id="IPR036388">
    <property type="entry name" value="WH-like_DNA-bd_sf"/>
</dbReference>
<evidence type="ECO:0000313" key="9">
    <source>
        <dbReference type="Proteomes" id="UP001465153"/>
    </source>
</evidence>
<evidence type="ECO:0000256" key="1">
    <source>
        <dbReference type="ARBA" id="ARBA00010641"/>
    </source>
</evidence>
<evidence type="ECO:0000256" key="5">
    <source>
        <dbReference type="SAM" id="MobiDB-lite"/>
    </source>
</evidence>
<feature type="domain" description="RNA polymerase sigma-70 region 2" evidence="6">
    <location>
        <begin position="23"/>
        <end position="89"/>
    </location>
</feature>
<dbReference type="NCBIfam" id="TIGR02937">
    <property type="entry name" value="sigma70-ECF"/>
    <property type="match status" value="1"/>
</dbReference>
<feature type="region of interest" description="Disordered" evidence="5">
    <location>
        <begin position="93"/>
        <end position="114"/>
    </location>
</feature>
<keyword evidence="2" id="KW-0805">Transcription regulation</keyword>
<proteinExistence type="inferred from homology"/>
<evidence type="ECO:0000256" key="2">
    <source>
        <dbReference type="ARBA" id="ARBA00023015"/>
    </source>
</evidence>
<dbReference type="SUPFAM" id="SSF88946">
    <property type="entry name" value="Sigma2 domain of RNA polymerase sigma factors"/>
    <property type="match status" value="1"/>
</dbReference>
<dbReference type="Gene3D" id="1.10.1740.10">
    <property type="match status" value="1"/>
</dbReference>
<name>A0ABQ0A6J5_9GAMM</name>
<dbReference type="Pfam" id="PF04542">
    <property type="entry name" value="Sigma70_r2"/>
    <property type="match status" value="1"/>
</dbReference>
<comment type="similarity">
    <text evidence="1">Belongs to the sigma-70 factor family. ECF subfamily.</text>
</comment>
<dbReference type="PANTHER" id="PTHR43133">
    <property type="entry name" value="RNA POLYMERASE ECF-TYPE SIGMA FACTO"/>
    <property type="match status" value="1"/>
</dbReference>
<dbReference type="SUPFAM" id="SSF88659">
    <property type="entry name" value="Sigma3 and sigma4 domains of RNA polymerase sigma factors"/>
    <property type="match status" value="1"/>
</dbReference>
<reference evidence="8 9" key="1">
    <citation type="submission" date="2024-04" db="EMBL/GenBank/DDBJ databases">
        <title>Draft genome sequence of Sessilibacter corallicola NBRC 116591.</title>
        <authorList>
            <person name="Miyakawa T."/>
            <person name="Kusuya Y."/>
            <person name="Miura T."/>
        </authorList>
    </citation>
    <scope>NUCLEOTIDE SEQUENCE [LARGE SCALE GENOMIC DNA]</scope>
    <source>
        <strain evidence="8 9">KU-00831-HH</strain>
    </source>
</reference>
<sequence length="173" mass="19435">MDKTESKLVKAAQNGNTKAFERLYRIHSGRVFALAYRLCGDRHWAEDLSQDAFVRAWSKIGSFKGESQFGTWLHRVTANVVISALRRSKANLEDELDTNEHDGQSQTPPDLDGDMEKAIQKLPEGARSVLVLYSIEGYTHEEIASMLNIAVGTSKAQLHRARNTLKSWFANAE</sequence>
<keyword evidence="9" id="KW-1185">Reference proteome</keyword>
<accession>A0ABQ0A6J5</accession>
<dbReference type="PANTHER" id="PTHR43133:SF46">
    <property type="entry name" value="RNA POLYMERASE SIGMA-70 FACTOR ECF SUBFAMILY"/>
    <property type="match status" value="1"/>
</dbReference>
<dbReference type="InterPro" id="IPR013324">
    <property type="entry name" value="RNA_pol_sigma_r3/r4-like"/>
</dbReference>
<evidence type="ECO:0000259" key="7">
    <source>
        <dbReference type="Pfam" id="PF08281"/>
    </source>
</evidence>
<evidence type="ECO:0000256" key="3">
    <source>
        <dbReference type="ARBA" id="ARBA00023082"/>
    </source>
</evidence>